<sequence length="220" mass="24637">MQSHVQTPLEEPENGVERGMPGSLRKGQTVLGNTFCPHPDNTRETPNPLPDSVGRINGLRFGATRRLKKERISHILSQQEIHILQTKVPNAGANLLRSNLEGEKVETIHAGPYYARQTPSIYTSQKAIKGSALAKQLAHHPLDDYQPLLYDFPNEHIISVEEARSASKSARWKLWFDGAWNLLGNEIGAVLASLKEYEAKAMGIMMAIERQVKKLKVFDH</sequence>
<dbReference type="PANTHER" id="PTHR48475:SF1">
    <property type="entry name" value="RNASE H TYPE-1 DOMAIN-CONTAINING PROTEIN"/>
    <property type="match status" value="1"/>
</dbReference>
<dbReference type="OrthoDB" id="1730907at2759"/>
<accession>A0A371HE58</accession>
<reference evidence="2" key="1">
    <citation type="submission" date="2018-05" db="EMBL/GenBank/DDBJ databases">
        <title>Draft genome of Mucuna pruriens seed.</title>
        <authorList>
            <person name="Nnadi N.E."/>
            <person name="Vos R."/>
            <person name="Hasami M.H."/>
            <person name="Devisetty U.K."/>
            <person name="Aguiy J.C."/>
        </authorList>
    </citation>
    <scope>NUCLEOTIDE SEQUENCE [LARGE SCALE GENOMIC DNA]</scope>
    <source>
        <strain evidence="2">JCA_2017</strain>
    </source>
</reference>
<protein>
    <recommendedName>
        <fullName evidence="4">RNase H type-1 domain-containing protein</fullName>
    </recommendedName>
</protein>
<evidence type="ECO:0008006" key="4">
    <source>
        <dbReference type="Google" id="ProtNLM"/>
    </source>
</evidence>
<feature type="region of interest" description="Disordered" evidence="1">
    <location>
        <begin position="1"/>
        <end position="22"/>
    </location>
</feature>
<organism evidence="2 3">
    <name type="scientific">Mucuna pruriens</name>
    <name type="common">Velvet bean</name>
    <name type="synonym">Dolichos pruriens</name>
    <dbReference type="NCBI Taxonomy" id="157652"/>
    <lineage>
        <taxon>Eukaryota</taxon>
        <taxon>Viridiplantae</taxon>
        <taxon>Streptophyta</taxon>
        <taxon>Embryophyta</taxon>
        <taxon>Tracheophyta</taxon>
        <taxon>Spermatophyta</taxon>
        <taxon>Magnoliopsida</taxon>
        <taxon>eudicotyledons</taxon>
        <taxon>Gunneridae</taxon>
        <taxon>Pentapetalae</taxon>
        <taxon>rosids</taxon>
        <taxon>fabids</taxon>
        <taxon>Fabales</taxon>
        <taxon>Fabaceae</taxon>
        <taxon>Papilionoideae</taxon>
        <taxon>50 kb inversion clade</taxon>
        <taxon>NPAAA clade</taxon>
        <taxon>indigoferoid/millettioid clade</taxon>
        <taxon>Phaseoleae</taxon>
        <taxon>Mucuna</taxon>
    </lineage>
</organism>
<keyword evidence="3" id="KW-1185">Reference proteome</keyword>
<evidence type="ECO:0000256" key="1">
    <source>
        <dbReference type="SAM" id="MobiDB-lite"/>
    </source>
</evidence>
<comment type="caution">
    <text evidence="2">The sequence shown here is derived from an EMBL/GenBank/DDBJ whole genome shotgun (WGS) entry which is preliminary data.</text>
</comment>
<gene>
    <name evidence="2" type="ORF">CR513_15664</name>
</gene>
<dbReference type="AlphaFoldDB" id="A0A371HE58"/>
<dbReference type="Proteomes" id="UP000257109">
    <property type="component" value="Unassembled WGS sequence"/>
</dbReference>
<name>A0A371HE58_MUCPR</name>
<proteinExistence type="predicted"/>
<dbReference type="EMBL" id="QJKJ01002848">
    <property type="protein sequence ID" value="RDY01058.1"/>
    <property type="molecule type" value="Genomic_DNA"/>
</dbReference>
<dbReference type="PANTHER" id="PTHR48475">
    <property type="entry name" value="RIBONUCLEASE H"/>
    <property type="match status" value="1"/>
</dbReference>
<feature type="non-terminal residue" evidence="2">
    <location>
        <position position="1"/>
    </location>
</feature>
<evidence type="ECO:0000313" key="3">
    <source>
        <dbReference type="Proteomes" id="UP000257109"/>
    </source>
</evidence>
<evidence type="ECO:0000313" key="2">
    <source>
        <dbReference type="EMBL" id="RDY01058.1"/>
    </source>
</evidence>